<evidence type="ECO:0000256" key="5">
    <source>
        <dbReference type="ARBA" id="ARBA00022989"/>
    </source>
</evidence>
<feature type="domain" description="ABC transporter" evidence="9">
    <location>
        <begin position="364"/>
        <end position="596"/>
    </location>
</feature>
<feature type="transmembrane region" description="Helical" evidence="8">
    <location>
        <begin position="273"/>
        <end position="296"/>
    </location>
</feature>
<comment type="subcellular location">
    <subcellularLocation>
        <location evidence="1">Membrane</location>
        <topology evidence="1">Multi-pass membrane protein</topology>
    </subcellularLocation>
</comment>
<feature type="transmembrane region" description="Helical" evidence="8">
    <location>
        <begin position="187"/>
        <end position="211"/>
    </location>
</feature>
<sequence length="600" mass="67145">MVICFRSPSKQVNKYFRKISASMGGKKKVSELQTLSIIVRKYILSIPQVRIIVFPVLLSIFAGKYFEVKVASCISHISDGLDSEGIPRGRIAMFLAVSLMGIMFTELQGFVFVSAVQYVYRYTLRTTFEYFIQMETETFESYGSGTIQSIITRKSKAISDFVEVSVQNLFPVVASLAFVGLEAYLRLGVLASLIIILAVGVYGTMTISIALRRNRIRGALNNAENTASNIVYDTLSNHESVVSFNNYDIETRRYDAKLMEIERFGTNLFRGLYILNMLQKLIFAFLNASVIALGAYGVLSSKMDGKMLIFYVTTSRILLMNLNNLGFTYCRFTEAMLNAREVLSEDYDLKTSARLSVARFRKNIVFNDVHSYYGDKKVLRGVNLTIEKGDKVAIVGSNGSGKSTILKTLLKFNSYQGSICIDGINIKAIENGSFRRTIGYVPQNSSLFNETVMYNIKYGSLSVSDYAVVELAKRFNIHDSIMRLERGYFTNVGECGRHISGGERQKIVILRALLKRSEILVMDEPTSNLDKEAEIDIIRNIIDSEGSVTVIAIVHNLDLLPFFNKVCFVDKGSAKMISQTNGAARSIAERLRDCGMLGVK</sequence>
<evidence type="ECO:0000259" key="9">
    <source>
        <dbReference type="PROSITE" id="PS50893"/>
    </source>
</evidence>
<dbReference type="InterPro" id="IPR039421">
    <property type="entry name" value="Type_1_exporter"/>
</dbReference>
<evidence type="ECO:0000259" key="10">
    <source>
        <dbReference type="PROSITE" id="PS50929"/>
    </source>
</evidence>
<dbReference type="GO" id="GO:0016887">
    <property type="term" value="F:ATP hydrolysis activity"/>
    <property type="evidence" value="ECO:0007669"/>
    <property type="project" value="InterPro"/>
</dbReference>
<dbReference type="InterPro" id="IPR003439">
    <property type="entry name" value="ABC_transporter-like_ATP-bd"/>
</dbReference>
<feature type="transmembrane region" description="Helical" evidence="8">
    <location>
        <begin position="42"/>
        <end position="62"/>
    </location>
</feature>
<feature type="transmembrane region" description="Helical" evidence="8">
    <location>
        <begin position="91"/>
        <end position="120"/>
    </location>
</feature>
<dbReference type="PANTHER" id="PTHR24221">
    <property type="entry name" value="ATP-BINDING CASSETTE SUB-FAMILY B"/>
    <property type="match status" value="1"/>
</dbReference>
<dbReference type="GO" id="GO:0005524">
    <property type="term" value="F:ATP binding"/>
    <property type="evidence" value="ECO:0007669"/>
    <property type="project" value="UniProtKB-KW"/>
</dbReference>
<proteinExistence type="inferred from homology"/>
<dbReference type="VEuPathDB" id="MicrosporidiaDB:ECU11_1200"/>
<keyword evidence="3" id="KW-0547">Nucleotide-binding</keyword>
<feature type="transmembrane region" description="Helical" evidence="8">
    <location>
        <begin position="161"/>
        <end position="181"/>
    </location>
</feature>
<evidence type="ECO:0000256" key="8">
    <source>
        <dbReference type="SAM" id="Phobius"/>
    </source>
</evidence>
<dbReference type="AlphaFoldDB" id="M1K5W1"/>
<dbReference type="PROSITE" id="PS50893">
    <property type="entry name" value="ABC_TRANSPORTER_2"/>
    <property type="match status" value="1"/>
</dbReference>
<keyword evidence="5 8" id="KW-1133">Transmembrane helix</keyword>
<dbReference type="Gene3D" id="1.20.1560.10">
    <property type="entry name" value="ABC transporter type 1, transmembrane domain"/>
    <property type="match status" value="1"/>
</dbReference>
<evidence type="ECO:0000256" key="2">
    <source>
        <dbReference type="ARBA" id="ARBA00022692"/>
    </source>
</evidence>
<dbReference type="SUPFAM" id="SSF90123">
    <property type="entry name" value="ABC transporter transmembrane region"/>
    <property type="match status" value="1"/>
</dbReference>
<evidence type="ECO:0000313" key="11">
    <source>
        <dbReference type="EMBL" id="AGE94857.1"/>
    </source>
</evidence>
<dbReference type="InterPro" id="IPR003593">
    <property type="entry name" value="AAA+_ATPase"/>
</dbReference>
<dbReference type="PROSITE" id="PS00211">
    <property type="entry name" value="ABC_TRANSPORTER_1"/>
    <property type="match status" value="1"/>
</dbReference>
<evidence type="ECO:0000256" key="4">
    <source>
        <dbReference type="ARBA" id="ARBA00022840"/>
    </source>
</evidence>
<protein>
    <submittedName>
        <fullName evidence="11">ABC transporter</fullName>
    </submittedName>
</protein>
<dbReference type="InterPro" id="IPR036640">
    <property type="entry name" value="ABC1_TM_sf"/>
</dbReference>
<accession>M1K5W1</accession>
<dbReference type="VEuPathDB" id="MicrosporidiaDB:AEWR_111190"/>
<dbReference type="VEuPathDB" id="MicrosporidiaDB:M970_111190"/>
<dbReference type="VEuPathDB" id="MicrosporidiaDB:AEWD_111190"/>
<dbReference type="InterPro" id="IPR017871">
    <property type="entry name" value="ABC_transporter-like_CS"/>
</dbReference>
<evidence type="ECO:0000256" key="6">
    <source>
        <dbReference type="ARBA" id="ARBA00023136"/>
    </source>
</evidence>
<keyword evidence="4" id="KW-0067">ATP-binding</keyword>
<dbReference type="Gene3D" id="3.40.50.300">
    <property type="entry name" value="P-loop containing nucleotide triphosphate hydrolases"/>
    <property type="match status" value="1"/>
</dbReference>
<feature type="domain" description="ABC transmembrane type-1" evidence="10">
    <location>
        <begin position="52"/>
        <end position="334"/>
    </location>
</feature>
<name>M1K5W1_ENCCN</name>
<keyword evidence="6 8" id="KW-0472">Membrane</keyword>
<dbReference type="GO" id="GO:0140359">
    <property type="term" value="F:ABC-type transporter activity"/>
    <property type="evidence" value="ECO:0007669"/>
    <property type="project" value="InterPro"/>
</dbReference>
<dbReference type="EMBL" id="KC513604">
    <property type="protein sequence ID" value="AGE94857.1"/>
    <property type="molecule type" value="Genomic_DNA"/>
</dbReference>
<dbReference type="SMART" id="SM00382">
    <property type="entry name" value="AAA"/>
    <property type="match status" value="1"/>
</dbReference>
<dbReference type="VEuPathDB" id="MicrosporidiaDB:AEWQ_111190"/>
<comment type="similarity">
    <text evidence="7">Belongs to the ABC transporter superfamily. ABCB family. Heavy Metal importer (TC 3.A.1.210) subfamily.</text>
</comment>
<organism evidence="11">
    <name type="scientific">Encephalitozoon cuniculi</name>
    <name type="common">Microsporidian parasite</name>
    <dbReference type="NCBI Taxonomy" id="6035"/>
    <lineage>
        <taxon>Eukaryota</taxon>
        <taxon>Fungi</taxon>
        <taxon>Fungi incertae sedis</taxon>
        <taxon>Microsporidia</taxon>
        <taxon>Unikaryonidae</taxon>
        <taxon>Encephalitozoon</taxon>
    </lineage>
</organism>
<evidence type="ECO:0000256" key="7">
    <source>
        <dbReference type="ARBA" id="ARBA00024363"/>
    </source>
</evidence>
<dbReference type="InterPro" id="IPR027417">
    <property type="entry name" value="P-loop_NTPase"/>
</dbReference>
<dbReference type="Pfam" id="PF00664">
    <property type="entry name" value="ABC_membrane"/>
    <property type="match status" value="1"/>
</dbReference>
<gene>
    <name evidence="11" type="ORF">ECU11_1200</name>
</gene>
<reference evidence="11" key="1">
    <citation type="journal article" date="2013" name="Eukaryot. Cell">
        <title>Extremely Reduced Levels of Heterozygosity in the Vertebrate Pathogen Encephalitozoon cuniculi.</title>
        <authorList>
            <person name="Selman M."/>
            <person name="Sak B."/>
            <person name="Kvac M."/>
            <person name="Farinelli L."/>
            <person name="Weiss L.M."/>
            <person name="Corradi N."/>
        </authorList>
    </citation>
    <scope>NUCLEOTIDE SEQUENCE</scope>
</reference>
<dbReference type="SUPFAM" id="SSF52540">
    <property type="entry name" value="P-loop containing nucleoside triphosphate hydrolases"/>
    <property type="match status" value="1"/>
</dbReference>
<dbReference type="PANTHER" id="PTHR24221:SF654">
    <property type="entry name" value="ATP-BINDING CASSETTE SUB-FAMILY B MEMBER 6"/>
    <property type="match status" value="1"/>
</dbReference>
<dbReference type="Pfam" id="PF00005">
    <property type="entry name" value="ABC_tran"/>
    <property type="match status" value="1"/>
</dbReference>
<evidence type="ECO:0000256" key="1">
    <source>
        <dbReference type="ARBA" id="ARBA00004141"/>
    </source>
</evidence>
<dbReference type="GO" id="GO:0016020">
    <property type="term" value="C:membrane"/>
    <property type="evidence" value="ECO:0007669"/>
    <property type="project" value="UniProtKB-SubCell"/>
</dbReference>
<keyword evidence="2 8" id="KW-0812">Transmembrane</keyword>
<dbReference type="PROSITE" id="PS50929">
    <property type="entry name" value="ABC_TM1F"/>
    <property type="match status" value="1"/>
</dbReference>
<evidence type="ECO:0000256" key="3">
    <source>
        <dbReference type="ARBA" id="ARBA00022741"/>
    </source>
</evidence>
<dbReference type="InterPro" id="IPR011527">
    <property type="entry name" value="ABC1_TM_dom"/>
</dbReference>